<reference evidence="3 4" key="1">
    <citation type="journal article" date="2016" name="Front. Microbiol.">
        <title>Fuerstia marisgermanicae gen. nov., sp. nov., an Unusual Member of the Phylum Planctomycetes from the German Wadden Sea.</title>
        <authorList>
            <person name="Kohn T."/>
            <person name="Heuer A."/>
            <person name="Jogler M."/>
            <person name="Vollmers J."/>
            <person name="Boedeker C."/>
            <person name="Bunk B."/>
            <person name="Rast P."/>
            <person name="Borchert D."/>
            <person name="Glockner I."/>
            <person name="Freese H.M."/>
            <person name="Klenk H.P."/>
            <person name="Overmann J."/>
            <person name="Kaster A.K."/>
            <person name="Rohde M."/>
            <person name="Wiegand S."/>
            <person name="Jogler C."/>
        </authorList>
    </citation>
    <scope>NUCLEOTIDE SEQUENCE [LARGE SCALE GENOMIC DNA]</scope>
    <source>
        <strain evidence="3 4">NH11</strain>
    </source>
</reference>
<protein>
    <recommendedName>
        <fullName evidence="2">Helix-turn-helix domain-containing protein</fullName>
    </recommendedName>
</protein>
<evidence type="ECO:0000256" key="1">
    <source>
        <dbReference type="SAM" id="MobiDB-lite"/>
    </source>
</evidence>
<name>A0A1P8WDM5_9PLAN</name>
<proteinExistence type="predicted"/>
<dbReference type="EMBL" id="CP017641">
    <property type="protein sequence ID" value="APZ92175.1"/>
    <property type="molecule type" value="Genomic_DNA"/>
</dbReference>
<organism evidence="3 4">
    <name type="scientific">Fuerstiella marisgermanici</name>
    <dbReference type="NCBI Taxonomy" id="1891926"/>
    <lineage>
        <taxon>Bacteria</taxon>
        <taxon>Pseudomonadati</taxon>
        <taxon>Planctomycetota</taxon>
        <taxon>Planctomycetia</taxon>
        <taxon>Planctomycetales</taxon>
        <taxon>Planctomycetaceae</taxon>
        <taxon>Fuerstiella</taxon>
    </lineage>
</organism>
<dbReference type="KEGG" id="fmr:Fuma_01783"/>
<keyword evidence="4" id="KW-1185">Reference proteome</keyword>
<dbReference type="STRING" id="1891926.Fuma_01783"/>
<dbReference type="InterPro" id="IPR041657">
    <property type="entry name" value="HTH_17"/>
</dbReference>
<gene>
    <name evidence="3" type="ORF">Fuma_01783</name>
</gene>
<dbReference type="Pfam" id="PF12728">
    <property type="entry name" value="HTH_17"/>
    <property type="match status" value="1"/>
</dbReference>
<evidence type="ECO:0000259" key="2">
    <source>
        <dbReference type="Pfam" id="PF12728"/>
    </source>
</evidence>
<dbReference type="SUPFAM" id="SSF46785">
    <property type="entry name" value="Winged helix' DNA-binding domain"/>
    <property type="match status" value="1"/>
</dbReference>
<evidence type="ECO:0000313" key="4">
    <source>
        <dbReference type="Proteomes" id="UP000187735"/>
    </source>
</evidence>
<feature type="domain" description="Helix-turn-helix" evidence="2">
    <location>
        <begin position="5"/>
        <end position="57"/>
    </location>
</feature>
<dbReference type="InterPro" id="IPR036390">
    <property type="entry name" value="WH_DNA-bd_sf"/>
</dbReference>
<sequence>MTDHTVTQLSELMQRSRSSITTLIESGKLEAYDAAPDGRYRQYRVTPEALEKFRAANKAAKSKQPKQRRVAKPVKRYV</sequence>
<feature type="compositionally biased region" description="Basic residues" evidence="1">
    <location>
        <begin position="60"/>
        <end position="78"/>
    </location>
</feature>
<dbReference type="RefSeq" id="WP_077023834.1">
    <property type="nucleotide sequence ID" value="NZ_CP017641.1"/>
</dbReference>
<dbReference type="Proteomes" id="UP000187735">
    <property type="component" value="Chromosome"/>
</dbReference>
<accession>A0A1P8WDM5</accession>
<feature type="region of interest" description="Disordered" evidence="1">
    <location>
        <begin position="56"/>
        <end position="78"/>
    </location>
</feature>
<evidence type="ECO:0000313" key="3">
    <source>
        <dbReference type="EMBL" id="APZ92175.1"/>
    </source>
</evidence>
<dbReference type="AlphaFoldDB" id="A0A1P8WDM5"/>